<dbReference type="EMBL" id="QPKB01000008">
    <property type="protein sequence ID" value="RWR91125.1"/>
    <property type="molecule type" value="Genomic_DNA"/>
</dbReference>
<feature type="signal peptide" evidence="1">
    <location>
        <begin position="1"/>
        <end position="22"/>
    </location>
</feature>
<evidence type="ECO:0000313" key="3">
    <source>
        <dbReference type="Proteomes" id="UP000283530"/>
    </source>
</evidence>
<organism evidence="2 3">
    <name type="scientific">Cinnamomum micranthum f. kanehirae</name>
    <dbReference type="NCBI Taxonomy" id="337451"/>
    <lineage>
        <taxon>Eukaryota</taxon>
        <taxon>Viridiplantae</taxon>
        <taxon>Streptophyta</taxon>
        <taxon>Embryophyta</taxon>
        <taxon>Tracheophyta</taxon>
        <taxon>Spermatophyta</taxon>
        <taxon>Magnoliopsida</taxon>
        <taxon>Magnoliidae</taxon>
        <taxon>Laurales</taxon>
        <taxon>Lauraceae</taxon>
        <taxon>Cinnamomum</taxon>
    </lineage>
</organism>
<evidence type="ECO:0008006" key="4">
    <source>
        <dbReference type="Google" id="ProtNLM"/>
    </source>
</evidence>
<dbReference type="AlphaFoldDB" id="A0A443PK47"/>
<accession>A0A443PK47</accession>
<sequence length="83" mass="9576">MRVPVIYLSLLLAFHELGFVTRSVVKQISGYLTLLEAWIYEHFKLCKPTPNLRSWKTCLECIIGFPRGILEMLCLFIDTLKGS</sequence>
<evidence type="ECO:0000313" key="2">
    <source>
        <dbReference type="EMBL" id="RWR91125.1"/>
    </source>
</evidence>
<keyword evidence="3" id="KW-1185">Reference proteome</keyword>
<feature type="chain" id="PRO_5019285947" description="Serine/threonine-protein phosphatase 7 long form" evidence="1">
    <location>
        <begin position="23"/>
        <end position="83"/>
    </location>
</feature>
<proteinExistence type="predicted"/>
<name>A0A443PK47_9MAGN</name>
<reference evidence="2 3" key="1">
    <citation type="journal article" date="2019" name="Nat. Plants">
        <title>Stout camphor tree genome fills gaps in understanding of flowering plant genome evolution.</title>
        <authorList>
            <person name="Chaw S.M."/>
            <person name="Liu Y.C."/>
            <person name="Wu Y.W."/>
            <person name="Wang H.Y."/>
            <person name="Lin C.I."/>
            <person name="Wu C.S."/>
            <person name="Ke H.M."/>
            <person name="Chang L.Y."/>
            <person name="Hsu C.Y."/>
            <person name="Yang H.T."/>
            <person name="Sudianto E."/>
            <person name="Hsu M.H."/>
            <person name="Wu K.P."/>
            <person name="Wang L.N."/>
            <person name="Leebens-Mack J.H."/>
            <person name="Tsai I.J."/>
        </authorList>
    </citation>
    <scope>NUCLEOTIDE SEQUENCE [LARGE SCALE GENOMIC DNA]</scope>
    <source>
        <strain evidence="3">cv. Chaw 1501</strain>
        <tissue evidence="2">Young leaves</tissue>
    </source>
</reference>
<comment type="caution">
    <text evidence="2">The sequence shown here is derived from an EMBL/GenBank/DDBJ whole genome shotgun (WGS) entry which is preliminary data.</text>
</comment>
<dbReference type="Proteomes" id="UP000283530">
    <property type="component" value="Unassembled WGS sequence"/>
</dbReference>
<evidence type="ECO:0000256" key="1">
    <source>
        <dbReference type="SAM" id="SignalP"/>
    </source>
</evidence>
<protein>
    <recommendedName>
        <fullName evidence="4">Serine/threonine-protein phosphatase 7 long form</fullName>
    </recommendedName>
</protein>
<dbReference type="OrthoDB" id="1846117at2759"/>
<gene>
    <name evidence="2" type="ORF">CKAN_02026600</name>
</gene>
<keyword evidence="1" id="KW-0732">Signal</keyword>